<gene>
    <name evidence="3" type="ORF">Poli38472_012396</name>
</gene>
<name>A0A8K1CR97_PYTOL</name>
<keyword evidence="2" id="KW-1133">Transmembrane helix</keyword>
<feature type="transmembrane region" description="Helical" evidence="2">
    <location>
        <begin position="76"/>
        <end position="102"/>
    </location>
</feature>
<evidence type="ECO:0000313" key="4">
    <source>
        <dbReference type="Proteomes" id="UP000794436"/>
    </source>
</evidence>
<feature type="region of interest" description="Disordered" evidence="1">
    <location>
        <begin position="136"/>
        <end position="167"/>
    </location>
</feature>
<sequence length="252" mass="28052">MGAMPTDMEDELIAQRDAAIAVTKELQRQLQQHRDVVERTIERRALNAERLRFHAEEQLRYTQDEREYEAQMCSRLLYMSLFFGMMGAIAGWISGLLVFLIFGQPLVGFLMILPGMAFGSIAGFVIAKTRIQLESRQRESKKRRTSRHAEVDRAVTSSLENPDEALPHLGDVSNGLFDATAIAGSESAAMTSETEANASASTGSQSWLAFGWNLAGQTLRTSQELASGLYHSTDYVRGAVRSEDENASKKRR</sequence>
<keyword evidence="2" id="KW-0472">Membrane</keyword>
<proteinExistence type="predicted"/>
<evidence type="ECO:0000313" key="3">
    <source>
        <dbReference type="EMBL" id="TMW67280.1"/>
    </source>
</evidence>
<evidence type="ECO:0000256" key="1">
    <source>
        <dbReference type="SAM" id="MobiDB-lite"/>
    </source>
</evidence>
<dbReference type="Proteomes" id="UP000794436">
    <property type="component" value="Unassembled WGS sequence"/>
</dbReference>
<keyword evidence="2" id="KW-0812">Transmembrane</keyword>
<protein>
    <submittedName>
        <fullName evidence="3">Uncharacterized protein</fullName>
    </submittedName>
</protein>
<keyword evidence="4" id="KW-1185">Reference proteome</keyword>
<reference evidence="3" key="1">
    <citation type="submission" date="2019-03" db="EMBL/GenBank/DDBJ databases">
        <title>Long read genome sequence of the mycoparasitic Pythium oligandrum ATCC 38472 isolated from sugarbeet rhizosphere.</title>
        <authorList>
            <person name="Gaulin E."/>
        </authorList>
    </citation>
    <scope>NUCLEOTIDE SEQUENCE</scope>
    <source>
        <strain evidence="3">ATCC 38472_TT</strain>
    </source>
</reference>
<accession>A0A8K1CR97</accession>
<dbReference type="OrthoDB" id="125375at2759"/>
<feature type="transmembrane region" description="Helical" evidence="2">
    <location>
        <begin position="108"/>
        <end position="127"/>
    </location>
</feature>
<dbReference type="AlphaFoldDB" id="A0A8K1CR97"/>
<organism evidence="3 4">
    <name type="scientific">Pythium oligandrum</name>
    <name type="common">Mycoparasitic fungus</name>
    <dbReference type="NCBI Taxonomy" id="41045"/>
    <lineage>
        <taxon>Eukaryota</taxon>
        <taxon>Sar</taxon>
        <taxon>Stramenopiles</taxon>
        <taxon>Oomycota</taxon>
        <taxon>Peronosporomycetes</taxon>
        <taxon>Pythiales</taxon>
        <taxon>Pythiaceae</taxon>
        <taxon>Pythium</taxon>
    </lineage>
</organism>
<evidence type="ECO:0000256" key="2">
    <source>
        <dbReference type="SAM" id="Phobius"/>
    </source>
</evidence>
<comment type="caution">
    <text evidence="3">The sequence shown here is derived from an EMBL/GenBank/DDBJ whole genome shotgun (WGS) entry which is preliminary data.</text>
</comment>
<dbReference type="EMBL" id="SPLM01000005">
    <property type="protein sequence ID" value="TMW67280.1"/>
    <property type="molecule type" value="Genomic_DNA"/>
</dbReference>